<dbReference type="InterPro" id="IPR043502">
    <property type="entry name" value="DNA/RNA_pol_sf"/>
</dbReference>
<dbReference type="PANTHER" id="PTHR11439:SF455">
    <property type="entry name" value="RLK (RECEPTOR-LIKE PROTEIN KINASE) 8, PUTATIVE-RELATED"/>
    <property type="match status" value="1"/>
</dbReference>
<name>A0A8J6DCP2_9ROSI</name>
<dbReference type="Pfam" id="PF07727">
    <property type="entry name" value="RVT_2"/>
    <property type="match status" value="2"/>
</dbReference>
<dbReference type="EMBL" id="JAHUZN010000001">
    <property type="protein sequence ID" value="KAG8503841.1"/>
    <property type="molecule type" value="Genomic_DNA"/>
</dbReference>
<proteinExistence type="predicted"/>
<gene>
    <name evidence="2" type="ORF">CXB51_001949</name>
</gene>
<dbReference type="SUPFAM" id="SSF56672">
    <property type="entry name" value="DNA/RNA polymerases"/>
    <property type="match status" value="1"/>
</dbReference>
<evidence type="ECO:0000313" key="3">
    <source>
        <dbReference type="Proteomes" id="UP000701853"/>
    </source>
</evidence>
<dbReference type="PANTHER" id="PTHR11439">
    <property type="entry name" value="GAG-POL-RELATED RETROTRANSPOSON"/>
    <property type="match status" value="1"/>
</dbReference>
<feature type="domain" description="Reverse transcriptase Ty1/copia-type" evidence="1">
    <location>
        <begin position="183"/>
        <end position="265"/>
    </location>
</feature>
<keyword evidence="3" id="KW-1185">Reference proteome</keyword>
<organism evidence="2 3">
    <name type="scientific">Gossypium anomalum</name>
    <dbReference type="NCBI Taxonomy" id="47600"/>
    <lineage>
        <taxon>Eukaryota</taxon>
        <taxon>Viridiplantae</taxon>
        <taxon>Streptophyta</taxon>
        <taxon>Embryophyta</taxon>
        <taxon>Tracheophyta</taxon>
        <taxon>Spermatophyta</taxon>
        <taxon>Magnoliopsida</taxon>
        <taxon>eudicotyledons</taxon>
        <taxon>Gunneridae</taxon>
        <taxon>Pentapetalae</taxon>
        <taxon>rosids</taxon>
        <taxon>malvids</taxon>
        <taxon>Malvales</taxon>
        <taxon>Malvaceae</taxon>
        <taxon>Malvoideae</taxon>
        <taxon>Gossypium</taxon>
    </lineage>
</organism>
<dbReference type="AlphaFoldDB" id="A0A8J6DCP2"/>
<evidence type="ECO:0000313" key="2">
    <source>
        <dbReference type="EMBL" id="KAG8503841.1"/>
    </source>
</evidence>
<protein>
    <recommendedName>
        <fullName evidence="1">Reverse transcriptase Ty1/copia-type domain-containing protein</fullName>
    </recommendedName>
</protein>
<sequence>MVTRSKAGVFKPKALVVDKSESEPVSVEEALAYPDWCLAVHAEYDPLIVNSTWELRPLLPGRKAIGCKWLFKVKTNLDGSIARRKARLVAKGFSQVPGCDFKETFSPVVKPATIRTILSIAVTNSWSLRQVDVNNAFLNGDLTDEVFMQQPPGFVQSGPSGEKLVCCLKKALYGLRVSPEFTLYVLVYVDDIVITGNSSDEINCFVQQLHNEFALKDMGELHYFLGIEVSRTSSGGLHLSQHKYIRELLDRGHMSNVKSVHTPMVSSSMLSKDEGELLADPTEYRSLAGALQYIVLTRPDIAYAVNRVCQFMHAPTTSHMVALKRILRYLRGTLSHGLVFRRSNRLSLVGYAYANWGLDFDDRRSTTGYCVYFGHTPVSRCSKKQSVVSCSTAEAEYRSLAVATSDITWLVSLLAELHVKSVDLPTVWCDNSSVVAVAANSVLHSKFKHVELDLFFVREKVASGDLVVGEVPACDQVADVLTKPLSVSLFSRFRNFLRVVPLEEAG</sequence>
<dbReference type="OrthoDB" id="1738684at2759"/>
<dbReference type="CDD" id="cd09272">
    <property type="entry name" value="RNase_HI_RT_Ty1"/>
    <property type="match status" value="1"/>
</dbReference>
<evidence type="ECO:0000259" key="1">
    <source>
        <dbReference type="Pfam" id="PF07727"/>
    </source>
</evidence>
<dbReference type="InterPro" id="IPR013103">
    <property type="entry name" value="RVT_2"/>
</dbReference>
<feature type="domain" description="Reverse transcriptase Ty1/copia-type" evidence="1">
    <location>
        <begin position="50"/>
        <end position="179"/>
    </location>
</feature>
<reference evidence="2 3" key="1">
    <citation type="journal article" date="2021" name="bioRxiv">
        <title>The Gossypium anomalum genome as a resource for cotton improvement and evolutionary analysis of hybrid incompatibility.</title>
        <authorList>
            <person name="Grover C.E."/>
            <person name="Yuan D."/>
            <person name="Arick M.A."/>
            <person name="Miller E.R."/>
            <person name="Hu G."/>
            <person name="Peterson D.G."/>
            <person name="Wendel J.F."/>
            <person name="Udall J.A."/>
        </authorList>
    </citation>
    <scope>NUCLEOTIDE SEQUENCE [LARGE SCALE GENOMIC DNA]</scope>
    <source>
        <strain evidence="2">JFW-Udall</strain>
        <tissue evidence="2">Leaf</tissue>
    </source>
</reference>
<accession>A0A8J6DCP2</accession>
<comment type="caution">
    <text evidence="2">The sequence shown here is derived from an EMBL/GenBank/DDBJ whole genome shotgun (WGS) entry which is preliminary data.</text>
</comment>
<dbReference type="Proteomes" id="UP000701853">
    <property type="component" value="Chromosome 1"/>
</dbReference>